<evidence type="ECO:0000256" key="2">
    <source>
        <dbReference type="ARBA" id="ARBA00022690"/>
    </source>
</evidence>
<dbReference type="GO" id="GO:0004867">
    <property type="term" value="F:serine-type endopeptidase inhibitor activity"/>
    <property type="evidence" value="ECO:0007669"/>
    <property type="project" value="UniProtKB-KW"/>
</dbReference>
<reference evidence="7 8" key="2">
    <citation type="submission" date="2019-01" db="EMBL/GenBank/DDBJ databases">
        <title>The decoding of complex shrimp genome reveals the adaptation for benthos swimmer, frequently molting mechanism and breeding impact on genome.</title>
        <authorList>
            <person name="Sun Y."/>
            <person name="Gao Y."/>
            <person name="Yu Y."/>
        </authorList>
    </citation>
    <scope>NUCLEOTIDE SEQUENCE [LARGE SCALE GENOMIC DNA]</scope>
    <source>
        <tissue evidence="7">Muscle</tissue>
    </source>
</reference>
<accession>A0A423U7L6</accession>
<dbReference type="Gene3D" id="2.10.310.10">
    <property type="entry name" value="Serpins superfamily"/>
    <property type="match status" value="1"/>
</dbReference>
<dbReference type="STRING" id="6689.A0A423U7L6"/>
<dbReference type="PANTHER" id="PTHR11461:SF211">
    <property type="entry name" value="GH10112P-RELATED"/>
    <property type="match status" value="1"/>
</dbReference>
<gene>
    <name evidence="7" type="ORF">C7M84_022115</name>
</gene>
<comment type="caution">
    <text evidence="7">The sequence shown here is derived from an EMBL/GenBank/DDBJ whole genome shotgun (WGS) entry which is preliminary data.</text>
</comment>
<dbReference type="InterPro" id="IPR000215">
    <property type="entry name" value="Serpin_fam"/>
</dbReference>
<dbReference type="Gene3D" id="6.20.40.10">
    <property type="match status" value="1"/>
</dbReference>
<evidence type="ECO:0000256" key="4">
    <source>
        <dbReference type="RuleBase" id="RU000411"/>
    </source>
</evidence>
<dbReference type="GO" id="GO:0005615">
    <property type="term" value="C:extracellular space"/>
    <property type="evidence" value="ECO:0007669"/>
    <property type="project" value="InterPro"/>
</dbReference>
<keyword evidence="2" id="KW-0646">Protease inhibitor</keyword>
<sequence length="363" mass="39883">MSVRAAPRPRPPVAGQLSVPLLLRHLAAPRLPILSRPPSDLLRRLSLRRGTSSSRPSASGAPSSSPTSAPGQHEGGAGAGFCGSPTGGHARPVQGPRTAPDAAAADINAFINAETRGKIPKLIEPSFVKDAKMFLTNAVYFKGFWKYPFKPQRTHKDKFFVTPEESVQVDMMTQTGRFKYVDSEKLHAQVLEMPYRGDAVSMVVLLPRSGRAKEVDRLVRRLSPGDSCLWLKAMPSVPLIVKFPRSAWRVLSGMNSFRLYRKWEYVTFLSTADLTNFTPVRGLLVNGAIHKALIEVDEEGAEAAAATAFVLNRSRSMPPKTTFTCNRPFVFFIQDNEANNILFMGFIGDMILGAWDLSDDLGN</sequence>
<evidence type="ECO:0000259" key="6">
    <source>
        <dbReference type="SMART" id="SM00093"/>
    </source>
</evidence>
<keyword evidence="8" id="KW-1185">Reference proteome</keyword>
<feature type="region of interest" description="Disordered" evidence="5">
    <location>
        <begin position="48"/>
        <end position="99"/>
    </location>
</feature>
<proteinExistence type="inferred from homology"/>
<dbReference type="Gene3D" id="3.30.497.10">
    <property type="entry name" value="Antithrombin, subunit I, domain 2"/>
    <property type="match status" value="1"/>
</dbReference>
<dbReference type="AlphaFoldDB" id="A0A423U7L6"/>
<protein>
    <submittedName>
        <fullName evidence="7">Alpha-1-antichymotrypsin</fullName>
    </submittedName>
</protein>
<evidence type="ECO:0000256" key="3">
    <source>
        <dbReference type="ARBA" id="ARBA00022900"/>
    </source>
</evidence>
<evidence type="ECO:0000256" key="5">
    <source>
        <dbReference type="SAM" id="MobiDB-lite"/>
    </source>
</evidence>
<dbReference type="SUPFAM" id="SSF56574">
    <property type="entry name" value="Serpins"/>
    <property type="match status" value="1"/>
</dbReference>
<evidence type="ECO:0000256" key="1">
    <source>
        <dbReference type="ARBA" id="ARBA00009500"/>
    </source>
</evidence>
<comment type="similarity">
    <text evidence="1 4">Belongs to the serpin family.</text>
</comment>
<dbReference type="InterPro" id="IPR023796">
    <property type="entry name" value="Serpin_dom"/>
</dbReference>
<dbReference type="PANTHER" id="PTHR11461">
    <property type="entry name" value="SERINE PROTEASE INHIBITOR, SERPIN"/>
    <property type="match status" value="1"/>
</dbReference>
<keyword evidence="3" id="KW-0722">Serine protease inhibitor</keyword>
<evidence type="ECO:0000313" key="8">
    <source>
        <dbReference type="Proteomes" id="UP000283509"/>
    </source>
</evidence>
<dbReference type="InterPro" id="IPR036186">
    <property type="entry name" value="Serpin_sf"/>
</dbReference>
<dbReference type="SMART" id="SM00093">
    <property type="entry name" value="SERPIN"/>
    <property type="match status" value="1"/>
</dbReference>
<dbReference type="Proteomes" id="UP000283509">
    <property type="component" value="Unassembled WGS sequence"/>
</dbReference>
<feature type="compositionally biased region" description="Low complexity" evidence="5">
    <location>
        <begin position="48"/>
        <end position="71"/>
    </location>
</feature>
<dbReference type="InterPro" id="IPR042185">
    <property type="entry name" value="Serpin_sf_2"/>
</dbReference>
<dbReference type="Gene3D" id="2.30.39.10">
    <property type="entry name" value="Alpha-1-antitrypsin, domain 1"/>
    <property type="match status" value="1"/>
</dbReference>
<dbReference type="Pfam" id="PF00079">
    <property type="entry name" value="Serpin"/>
    <property type="match status" value="1"/>
</dbReference>
<name>A0A423U7L6_PENVA</name>
<evidence type="ECO:0000313" key="7">
    <source>
        <dbReference type="EMBL" id="ROT84694.1"/>
    </source>
</evidence>
<dbReference type="PROSITE" id="PS00284">
    <property type="entry name" value="SERPIN"/>
    <property type="match status" value="1"/>
</dbReference>
<reference evidence="7 8" key="1">
    <citation type="submission" date="2018-04" db="EMBL/GenBank/DDBJ databases">
        <authorList>
            <person name="Zhang X."/>
            <person name="Yuan J."/>
            <person name="Li F."/>
            <person name="Xiang J."/>
        </authorList>
    </citation>
    <scope>NUCLEOTIDE SEQUENCE [LARGE SCALE GENOMIC DNA]</scope>
    <source>
        <tissue evidence="7">Muscle</tissue>
    </source>
</reference>
<dbReference type="InterPro" id="IPR023795">
    <property type="entry name" value="Serpin_CS"/>
</dbReference>
<dbReference type="OrthoDB" id="671595at2759"/>
<dbReference type="InterPro" id="IPR042178">
    <property type="entry name" value="Serpin_sf_1"/>
</dbReference>
<dbReference type="EMBL" id="QCYY01000509">
    <property type="protein sequence ID" value="ROT84694.1"/>
    <property type="molecule type" value="Genomic_DNA"/>
</dbReference>
<organism evidence="7 8">
    <name type="scientific">Penaeus vannamei</name>
    <name type="common">Whiteleg shrimp</name>
    <name type="synonym">Litopenaeus vannamei</name>
    <dbReference type="NCBI Taxonomy" id="6689"/>
    <lineage>
        <taxon>Eukaryota</taxon>
        <taxon>Metazoa</taxon>
        <taxon>Ecdysozoa</taxon>
        <taxon>Arthropoda</taxon>
        <taxon>Crustacea</taxon>
        <taxon>Multicrustacea</taxon>
        <taxon>Malacostraca</taxon>
        <taxon>Eumalacostraca</taxon>
        <taxon>Eucarida</taxon>
        <taxon>Decapoda</taxon>
        <taxon>Dendrobranchiata</taxon>
        <taxon>Penaeoidea</taxon>
        <taxon>Penaeidae</taxon>
        <taxon>Penaeus</taxon>
    </lineage>
</organism>
<feature type="domain" description="Serpin" evidence="6">
    <location>
        <begin position="39"/>
        <end position="350"/>
    </location>
</feature>